<gene>
    <name evidence="8" type="ORF">A2Y75_02405</name>
</gene>
<dbReference type="GO" id="GO:0005524">
    <property type="term" value="F:ATP binding"/>
    <property type="evidence" value="ECO:0007669"/>
    <property type="project" value="UniProtKB-KW"/>
</dbReference>
<dbReference type="InterPro" id="IPR027417">
    <property type="entry name" value="P-loop_NTPase"/>
</dbReference>
<dbReference type="PROSITE" id="PS50893">
    <property type="entry name" value="ABC_TRANSPORTER_2"/>
    <property type="match status" value="1"/>
</dbReference>
<reference evidence="8 9" key="1">
    <citation type="journal article" date="2016" name="Nat. Commun.">
        <title>Thousands of microbial genomes shed light on interconnected biogeochemical processes in an aquifer system.</title>
        <authorList>
            <person name="Anantharaman K."/>
            <person name="Brown C.T."/>
            <person name="Hug L.A."/>
            <person name="Sharon I."/>
            <person name="Castelle C.J."/>
            <person name="Probst A.J."/>
            <person name="Thomas B.C."/>
            <person name="Singh A."/>
            <person name="Wilkins M.J."/>
            <person name="Karaoz U."/>
            <person name="Brodie E.L."/>
            <person name="Williams K.H."/>
            <person name="Hubbard S.S."/>
            <person name="Banfield J.F."/>
        </authorList>
    </citation>
    <scope>NUCLEOTIDE SEQUENCE [LARGE SCALE GENOMIC DNA]</scope>
</reference>
<evidence type="ECO:0000256" key="1">
    <source>
        <dbReference type="ARBA" id="ARBA00004202"/>
    </source>
</evidence>
<organism evidence="8 9">
    <name type="scientific">Candidatus Solincola sediminis</name>
    <dbReference type="NCBI Taxonomy" id="1797199"/>
    <lineage>
        <taxon>Bacteria</taxon>
        <taxon>Bacillati</taxon>
        <taxon>Actinomycetota</taxon>
        <taxon>Candidatus Geothermincolia</taxon>
        <taxon>Candidatus Geothermincolales</taxon>
        <taxon>Candidatus Geothermincolaceae</taxon>
        <taxon>Candidatus Solincola</taxon>
    </lineage>
</organism>
<dbReference type="SMART" id="SM00382">
    <property type="entry name" value="AAA"/>
    <property type="match status" value="1"/>
</dbReference>
<evidence type="ECO:0000256" key="3">
    <source>
        <dbReference type="ARBA" id="ARBA00022448"/>
    </source>
</evidence>
<keyword evidence="4" id="KW-0547">Nucleotide-binding</keyword>
<keyword evidence="6" id="KW-0046">Antibiotic resistance</keyword>
<evidence type="ECO:0000256" key="6">
    <source>
        <dbReference type="ARBA" id="ARBA00023251"/>
    </source>
</evidence>
<comment type="caution">
    <text evidence="8">The sequence shown here is derived from an EMBL/GenBank/DDBJ whole genome shotgun (WGS) entry which is preliminary data.</text>
</comment>
<dbReference type="GO" id="GO:0005886">
    <property type="term" value="C:plasma membrane"/>
    <property type="evidence" value="ECO:0007669"/>
    <property type="project" value="UniProtKB-SubCell"/>
</dbReference>
<dbReference type="PROSITE" id="PS00211">
    <property type="entry name" value="ABC_TRANSPORTER_1"/>
    <property type="match status" value="1"/>
</dbReference>
<evidence type="ECO:0000256" key="2">
    <source>
        <dbReference type="ARBA" id="ARBA00005417"/>
    </source>
</evidence>
<keyword evidence="5" id="KW-0067">ATP-binding</keyword>
<dbReference type="GO" id="GO:0016887">
    <property type="term" value="F:ATP hydrolysis activity"/>
    <property type="evidence" value="ECO:0007669"/>
    <property type="project" value="InterPro"/>
</dbReference>
<feature type="domain" description="ABC transporter" evidence="7">
    <location>
        <begin position="12"/>
        <end position="242"/>
    </location>
</feature>
<comment type="subcellular location">
    <subcellularLocation>
        <location evidence="1">Cell membrane</location>
        <topology evidence="1">Peripheral membrane protein</topology>
    </subcellularLocation>
</comment>
<proteinExistence type="inferred from homology"/>
<dbReference type="InterPro" id="IPR050763">
    <property type="entry name" value="ABC_transporter_ATP-binding"/>
</dbReference>
<accession>A0A1F2WTE5</accession>
<dbReference type="STRING" id="1797197.A2Y75_02405"/>
<evidence type="ECO:0000256" key="5">
    <source>
        <dbReference type="ARBA" id="ARBA00022840"/>
    </source>
</evidence>
<dbReference type="AlphaFoldDB" id="A0A1F2WTE5"/>
<dbReference type="Proteomes" id="UP000177876">
    <property type="component" value="Unassembled WGS sequence"/>
</dbReference>
<comment type="similarity">
    <text evidence="2">Belongs to the ABC transporter superfamily.</text>
</comment>
<dbReference type="Gene3D" id="3.40.50.300">
    <property type="entry name" value="P-loop containing nucleotide triphosphate hydrolases"/>
    <property type="match status" value="1"/>
</dbReference>
<dbReference type="PANTHER" id="PTHR42711:SF5">
    <property type="entry name" value="ABC TRANSPORTER ATP-BINDING PROTEIN NATA"/>
    <property type="match status" value="1"/>
</dbReference>
<name>A0A1F2WTE5_9ACTN</name>
<evidence type="ECO:0000259" key="7">
    <source>
        <dbReference type="PROSITE" id="PS50893"/>
    </source>
</evidence>
<dbReference type="GO" id="GO:0046677">
    <property type="term" value="P:response to antibiotic"/>
    <property type="evidence" value="ECO:0007669"/>
    <property type="project" value="UniProtKB-KW"/>
</dbReference>
<dbReference type="SUPFAM" id="SSF52540">
    <property type="entry name" value="P-loop containing nucleoside triphosphate hydrolases"/>
    <property type="match status" value="1"/>
</dbReference>
<protein>
    <recommendedName>
        <fullName evidence="7">ABC transporter domain-containing protein</fullName>
    </recommendedName>
</protein>
<sequence length="313" mass="34639">MESDPEGGCGVISVENLSKEFNGIKALDRVTLQIEKGEAFGLIGPNGAGKTTLVRVLAGQIAAGAGEIYFEGEAIDPRERRYHLNMGLVPQEAAFYGRLSARENLELIGLLYGMPKASVRPRAAELLDWSGLTEHAERQVRFFSQGMQQRLSLAMGLMHEPDYLYLDEPTAGLDPQARFSLWDLILRLSDQGTAILMTTHNMDEADRLCKRLAVLVNGAIREEGTPEQIKALLGSDRLELTLQTVDAELLDGLCGPLDLSWEQKVDRVVITGSRLSEKIPRIVTALGSNILDLQYKEVTLEDAFLRFMGRVRI</sequence>
<evidence type="ECO:0000313" key="9">
    <source>
        <dbReference type="Proteomes" id="UP000177876"/>
    </source>
</evidence>
<keyword evidence="3" id="KW-0813">Transport</keyword>
<dbReference type="InterPro" id="IPR003593">
    <property type="entry name" value="AAA+_ATPase"/>
</dbReference>
<evidence type="ECO:0000256" key="4">
    <source>
        <dbReference type="ARBA" id="ARBA00022741"/>
    </source>
</evidence>
<dbReference type="PANTHER" id="PTHR42711">
    <property type="entry name" value="ABC TRANSPORTER ATP-BINDING PROTEIN"/>
    <property type="match status" value="1"/>
</dbReference>
<dbReference type="EMBL" id="MELK01000006">
    <property type="protein sequence ID" value="OFW60182.1"/>
    <property type="molecule type" value="Genomic_DNA"/>
</dbReference>
<dbReference type="InterPro" id="IPR003439">
    <property type="entry name" value="ABC_transporter-like_ATP-bd"/>
</dbReference>
<dbReference type="Pfam" id="PF00005">
    <property type="entry name" value="ABC_tran"/>
    <property type="match status" value="1"/>
</dbReference>
<evidence type="ECO:0000313" key="8">
    <source>
        <dbReference type="EMBL" id="OFW60182.1"/>
    </source>
</evidence>
<dbReference type="InterPro" id="IPR017871">
    <property type="entry name" value="ABC_transporter-like_CS"/>
</dbReference>